<gene>
    <name evidence="2" type="ORF">KXV57_002042</name>
</gene>
<accession>A0A9P8NA58</accession>
<dbReference type="InterPro" id="IPR057326">
    <property type="entry name" value="KR_dom"/>
</dbReference>
<dbReference type="InterPro" id="IPR002347">
    <property type="entry name" value="SDR_fam"/>
</dbReference>
<protein>
    <recommendedName>
        <fullName evidence="1">Ketoreductase domain-containing protein</fullName>
    </recommendedName>
</protein>
<dbReference type="GO" id="GO:0016616">
    <property type="term" value="F:oxidoreductase activity, acting on the CH-OH group of donors, NAD or NADP as acceptor"/>
    <property type="evidence" value="ECO:0007669"/>
    <property type="project" value="TreeGrafter"/>
</dbReference>
<dbReference type="Pfam" id="PF00106">
    <property type="entry name" value="adh_short"/>
    <property type="match status" value="1"/>
</dbReference>
<dbReference type="SMART" id="SM00822">
    <property type="entry name" value="PKS_KR"/>
    <property type="match status" value="1"/>
</dbReference>
<feature type="domain" description="Ketoreductase" evidence="1">
    <location>
        <begin position="4"/>
        <end position="212"/>
    </location>
</feature>
<dbReference type="PANTHER" id="PTHR45458:SF1">
    <property type="entry name" value="SHORT CHAIN DEHYDROGENASE"/>
    <property type="match status" value="1"/>
</dbReference>
<reference evidence="2" key="1">
    <citation type="submission" date="2021-08" db="EMBL/GenBank/DDBJ databases">
        <title>Global Aspergillus fumigatus from environmental and clinical sources.</title>
        <authorList>
            <person name="Barber A."/>
            <person name="Sae-Ong T."/>
        </authorList>
    </citation>
    <scope>NUCLEOTIDE SEQUENCE</scope>
    <source>
        <strain evidence="2">NRZ-2016-071</strain>
    </source>
</reference>
<dbReference type="InterPro" id="IPR052184">
    <property type="entry name" value="SDR_enzymes"/>
</dbReference>
<dbReference type="PRINTS" id="PR00081">
    <property type="entry name" value="GDHRDH"/>
</dbReference>
<dbReference type="InterPro" id="IPR036291">
    <property type="entry name" value="NAD(P)-bd_dom_sf"/>
</dbReference>
<evidence type="ECO:0000313" key="3">
    <source>
        <dbReference type="Proteomes" id="UP000813423"/>
    </source>
</evidence>
<proteinExistence type="predicted"/>
<dbReference type="PANTHER" id="PTHR45458">
    <property type="entry name" value="SHORT-CHAIN DEHYDROGENASE/REDUCTASE SDR"/>
    <property type="match status" value="1"/>
</dbReference>
<evidence type="ECO:0000259" key="1">
    <source>
        <dbReference type="SMART" id="SM00822"/>
    </source>
</evidence>
<sequence length="243" mass="26935">METQTWLIVGASRGIGLEFVRQLLTSGHRVIATARGPGSALDTIARDAPDRATILTCDVSKNESIMSFIDQLAQTGIRTINYAVINAGILKYPNRALEMTFDHFAHHLLTNTVGPIIVAQQLLKMASPRIDTIAFMSSDSGSAQRFLAYEDGFAAYAASKAALNQALRHMAEELKRQERDTVILALHPGEVATDMGMTEITWELDGGQISAEESVRKLVEVIRSKKLDHTGTFWTWENEEYPW</sequence>
<comment type="caution">
    <text evidence="2">The sequence shown here is derived from an EMBL/GenBank/DDBJ whole genome shotgun (WGS) entry which is preliminary data.</text>
</comment>
<evidence type="ECO:0000313" key="2">
    <source>
        <dbReference type="EMBL" id="KAH1894922.1"/>
    </source>
</evidence>
<dbReference type="SUPFAM" id="SSF51735">
    <property type="entry name" value="NAD(P)-binding Rossmann-fold domains"/>
    <property type="match status" value="1"/>
</dbReference>
<dbReference type="Gene3D" id="3.40.50.720">
    <property type="entry name" value="NAD(P)-binding Rossmann-like Domain"/>
    <property type="match status" value="1"/>
</dbReference>
<dbReference type="AlphaFoldDB" id="A0A9P8NA58"/>
<organism evidence="2 3">
    <name type="scientific">Aspergillus fumigatus</name>
    <name type="common">Neosartorya fumigata</name>
    <dbReference type="NCBI Taxonomy" id="746128"/>
    <lineage>
        <taxon>Eukaryota</taxon>
        <taxon>Fungi</taxon>
        <taxon>Dikarya</taxon>
        <taxon>Ascomycota</taxon>
        <taxon>Pezizomycotina</taxon>
        <taxon>Eurotiomycetes</taxon>
        <taxon>Eurotiomycetidae</taxon>
        <taxon>Eurotiales</taxon>
        <taxon>Aspergillaceae</taxon>
        <taxon>Aspergillus</taxon>
        <taxon>Aspergillus subgen. Fumigati</taxon>
    </lineage>
</organism>
<dbReference type="Proteomes" id="UP000813423">
    <property type="component" value="Unassembled WGS sequence"/>
</dbReference>
<dbReference type="EMBL" id="JAIBSC010000145">
    <property type="protein sequence ID" value="KAH1894922.1"/>
    <property type="molecule type" value="Genomic_DNA"/>
</dbReference>
<name>A0A9P8NA58_ASPFM</name>